<protein>
    <submittedName>
        <fullName evidence="1">Uncharacterized protein</fullName>
    </submittedName>
</protein>
<accession>A0A8D8U3F3</accession>
<name>A0A8D8U3F3_9HEMI</name>
<evidence type="ECO:0000313" key="1">
    <source>
        <dbReference type="EMBL" id="CAG6696491.1"/>
    </source>
</evidence>
<dbReference type="AlphaFoldDB" id="A0A8D8U3F3"/>
<reference evidence="1" key="1">
    <citation type="submission" date="2021-05" db="EMBL/GenBank/DDBJ databases">
        <authorList>
            <person name="Alioto T."/>
            <person name="Alioto T."/>
            <person name="Gomez Garrido J."/>
        </authorList>
    </citation>
    <scope>NUCLEOTIDE SEQUENCE</scope>
</reference>
<proteinExistence type="predicted"/>
<sequence>MIAGSYNEDYEIQLYQVDDNEVDHLVGIEKWYPNCNRKQFDWIRPMIESCHESNGFLCGKKRVNDSATSYSGYEGSVDFHPQRFFVAIFGVSLLINAGERFIHHVKKGKLVFEFPVEKNGSHGK</sequence>
<dbReference type="EMBL" id="HBUF01328965">
    <property type="protein sequence ID" value="CAG6696491.1"/>
    <property type="molecule type" value="Transcribed_RNA"/>
</dbReference>
<organism evidence="1">
    <name type="scientific">Cacopsylla melanoneura</name>
    <dbReference type="NCBI Taxonomy" id="428564"/>
    <lineage>
        <taxon>Eukaryota</taxon>
        <taxon>Metazoa</taxon>
        <taxon>Ecdysozoa</taxon>
        <taxon>Arthropoda</taxon>
        <taxon>Hexapoda</taxon>
        <taxon>Insecta</taxon>
        <taxon>Pterygota</taxon>
        <taxon>Neoptera</taxon>
        <taxon>Paraneoptera</taxon>
        <taxon>Hemiptera</taxon>
        <taxon>Sternorrhyncha</taxon>
        <taxon>Psylloidea</taxon>
        <taxon>Psyllidae</taxon>
        <taxon>Psyllinae</taxon>
        <taxon>Cacopsylla</taxon>
    </lineage>
</organism>